<organism evidence="2 3">
    <name type="scientific">Elysia marginata</name>
    <dbReference type="NCBI Taxonomy" id="1093978"/>
    <lineage>
        <taxon>Eukaryota</taxon>
        <taxon>Metazoa</taxon>
        <taxon>Spiralia</taxon>
        <taxon>Lophotrochozoa</taxon>
        <taxon>Mollusca</taxon>
        <taxon>Gastropoda</taxon>
        <taxon>Heterobranchia</taxon>
        <taxon>Euthyneura</taxon>
        <taxon>Panpulmonata</taxon>
        <taxon>Sacoglossa</taxon>
        <taxon>Placobranchoidea</taxon>
        <taxon>Plakobranchidae</taxon>
        <taxon>Elysia</taxon>
    </lineage>
</organism>
<evidence type="ECO:0000256" key="1">
    <source>
        <dbReference type="SAM" id="MobiDB-lite"/>
    </source>
</evidence>
<comment type="caution">
    <text evidence="2">The sequence shown here is derived from an EMBL/GenBank/DDBJ whole genome shotgun (WGS) entry which is preliminary data.</text>
</comment>
<sequence length="104" mass="11423">METRETRETGRMPRRNALRSVEMLKACFTWHRRYSARCEHGGIHLGEVCATSAHSLSLHARATTTSRHNLRAGSGVHDAGIHAGSRSTPSQVKNLHKAANLPTA</sequence>
<proteinExistence type="predicted"/>
<accession>A0AAV4FLH9</accession>
<dbReference type="EMBL" id="BMAT01000828">
    <property type="protein sequence ID" value="GFR73939.1"/>
    <property type="molecule type" value="Genomic_DNA"/>
</dbReference>
<name>A0AAV4FLH9_9GAST</name>
<reference evidence="2 3" key="1">
    <citation type="journal article" date="2021" name="Elife">
        <title>Chloroplast acquisition without the gene transfer in kleptoplastic sea slugs, Plakobranchus ocellatus.</title>
        <authorList>
            <person name="Maeda T."/>
            <person name="Takahashi S."/>
            <person name="Yoshida T."/>
            <person name="Shimamura S."/>
            <person name="Takaki Y."/>
            <person name="Nagai Y."/>
            <person name="Toyoda A."/>
            <person name="Suzuki Y."/>
            <person name="Arimoto A."/>
            <person name="Ishii H."/>
            <person name="Satoh N."/>
            <person name="Nishiyama T."/>
            <person name="Hasebe M."/>
            <person name="Maruyama T."/>
            <person name="Minagawa J."/>
            <person name="Obokata J."/>
            <person name="Shigenobu S."/>
        </authorList>
    </citation>
    <scope>NUCLEOTIDE SEQUENCE [LARGE SCALE GENOMIC DNA]</scope>
</reference>
<dbReference type="Proteomes" id="UP000762676">
    <property type="component" value="Unassembled WGS sequence"/>
</dbReference>
<evidence type="ECO:0000313" key="3">
    <source>
        <dbReference type="Proteomes" id="UP000762676"/>
    </source>
</evidence>
<evidence type="ECO:0000313" key="2">
    <source>
        <dbReference type="EMBL" id="GFR73939.1"/>
    </source>
</evidence>
<gene>
    <name evidence="2" type="ORF">ElyMa_000416900</name>
</gene>
<keyword evidence="3" id="KW-1185">Reference proteome</keyword>
<dbReference type="AlphaFoldDB" id="A0AAV4FLH9"/>
<feature type="region of interest" description="Disordered" evidence="1">
    <location>
        <begin position="64"/>
        <end position="104"/>
    </location>
</feature>
<protein>
    <submittedName>
        <fullName evidence="2">Uncharacterized protein</fullName>
    </submittedName>
</protein>